<evidence type="ECO:0000313" key="3">
    <source>
        <dbReference type="EMBL" id="EKM57574.1"/>
    </source>
</evidence>
<dbReference type="InterPro" id="IPR045340">
    <property type="entry name" value="DUF6533"/>
</dbReference>
<dbReference type="OrthoDB" id="2803865at2759"/>
<dbReference type="HOGENOM" id="CLU_053360_2_0_1"/>
<organism evidence="3 4">
    <name type="scientific">Phanerochaete carnosa (strain HHB-10118-sp)</name>
    <name type="common">White-rot fungus</name>
    <name type="synonym">Peniophora carnosa</name>
    <dbReference type="NCBI Taxonomy" id="650164"/>
    <lineage>
        <taxon>Eukaryota</taxon>
        <taxon>Fungi</taxon>
        <taxon>Dikarya</taxon>
        <taxon>Basidiomycota</taxon>
        <taxon>Agaricomycotina</taxon>
        <taxon>Agaricomycetes</taxon>
        <taxon>Polyporales</taxon>
        <taxon>Phanerochaetaceae</taxon>
        <taxon>Phanerochaete</taxon>
    </lineage>
</organism>
<keyword evidence="4" id="KW-1185">Reference proteome</keyword>
<sequence length="346" mass="39207">MSSDLASEVSQIIVARSALIAASVLVFHDYLTTLDQEVRTVWQQKLSAVSLLIVSTRWMLLLQAMFALFTLIPHGKLKVLRAMSSCEATFWMSTIIGLATPAQTAVFSALRVCAMWNRNYVLFTIVLVLSLPQEIINVYALADSSFEYFPPPIDACVNFFNYSDEVNDACMFSPTCPLFLLFVTRIPLIVADLLVLVLTWMKTYRQYREARALNIKSPLTTYFIHDGTIYFIVLLILNISQIVSFFFTSIGILAPFTSIMPQILVCRFMMNLRLLSHGSSTTSEDESSRQLASLRMLTFNENATPSFMGNMGEPLDYGHWQDDSLRVDDDVRVNDERPYFGEEPEV</sequence>
<feature type="domain" description="DUF6533" evidence="2">
    <location>
        <begin position="19"/>
        <end position="61"/>
    </location>
</feature>
<evidence type="ECO:0000313" key="4">
    <source>
        <dbReference type="Proteomes" id="UP000008370"/>
    </source>
</evidence>
<dbReference type="AlphaFoldDB" id="K5WES6"/>
<name>K5WES6_PHACS</name>
<dbReference type="Pfam" id="PF20151">
    <property type="entry name" value="DUF6533"/>
    <property type="match status" value="1"/>
</dbReference>
<evidence type="ECO:0000256" key="1">
    <source>
        <dbReference type="SAM" id="Phobius"/>
    </source>
</evidence>
<keyword evidence="1" id="KW-0472">Membrane</keyword>
<feature type="transmembrane region" description="Helical" evidence="1">
    <location>
        <begin position="120"/>
        <end position="142"/>
    </location>
</feature>
<feature type="transmembrane region" description="Helical" evidence="1">
    <location>
        <begin position="219"/>
        <end position="239"/>
    </location>
</feature>
<dbReference type="EMBL" id="JH930470">
    <property type="protein sequence ID" value="EKM57574.1"/>
    <property type="molecule type" value="Genomic_DNA"/>
</dbReference>
<dbReference type="GeneID" id="18912496"/>
<reference evidence="3 4" key="1">
    <citation type="journal article" date="2012" name="BMC Genomics">
        <title>Comparative genomics of the white-rot fungi, Phanerochaete carnosa and P. chrysosporium, to elucidate the genetic basis of the distinct wood types they colonize.</title>
        <authorList>
            <person name="Suzuki H."/>
            <person name="MacDonald J."/>
            <person name="Syed K."/>
            <person name="Salamov A."/>
            <person name="Hori C."/>
            <person name="Aerts A."/>
            <person name="Henrissat B."/>
            <person name="Wiebenga A."/>
            <person name="vanKuyk P.A."/>
            <person name="Barry K."/>
            <person name="Lindquist E."/>
            <person name="LaButti K."/>
            <person name="Lapidus A."/>
            <person name="Lucas S."/>
            <person name="Coutinho P."/>
            <person name="Gong Y."/>
            <person name="Samejima M."/>
            <person name="Mahadevan R."/>
            <person name="Abou-Zaid M."/>
            <person name="de Vries R.P."/>
            <person name="Igarashi K."/>
            <person name="Yadav J.S."/>
            <person name="Grigoriev I.V."/>
            <person name="Master E.R."/>
        </authorList>
    </citation>
    <scope>NUCLEOTIDE SEQUENCE [LARGE SCALE GENOMIC DNA]</scope>
    <source>
        <strain evidence="3 4">HHB-10118-sp</strain>
    </source>
</reference>
<feature type="transmembrane region" description="Helical" evidence="1">
    <location>
        <begin position="12"/>
        <end position="34"/>
    </location>
</feature>
<feature type="transmembrane region" description="Helical" evidence="1">
    <location>
        <begin position="178"/>
        <end position="198"/>
    </location>
</feature>
<keyword evidence="1" id="KW-0812">Transmembrane</keyword>
<dbReference type="KEGG" id="pco:PHACADRAFT_206470"/>
<feature type="transmembrane region" description="Helical" evidence="1">
    <location>
        <begin position="89"/>
        <end position="113"/>
    </location>
</feature>
<gene>
    <name evidence="3" type="ORF">PHACADRAFT_206470</name>
</gene>
<feature type="transmembrane region" description="Helical" evidence="1">
    <location>
        <begin position="245"/>
        <end position="265"/>
    </location>
</feature>
<dbReference type="RefSeq" id="XP_007392921.1">
    <property type="nucleotide sequence ID" value="XM_007392859.1"/>
</dbReference>
<dbReference type="STRING" id="650164.K5WES6"/>
<dbReference type="InParanoid" id="K5WES6"/>
<feature type="transmembrane region" description="Helical" evidence="1">
    <location>
        <begin position="46"/>
        <end position="69"/>
    </location>
</feature>
<accession>K5WES6</accession>
<proteinExistence type="predicted"/>
<evidence type="ECO:0000259" key="2">
    <source>
        <dbReference type="Pfam" id="PF20151"/>
    </source>
</evidence>
<protein>
    <recommendedName>
        <fullName evidence="2">DUF6533 domain-containing protein</fullName>
    </recommendedName>
</protein>
<dbReference type="Proteomes" id="UP000008370">
    <property type="component" value="Unassembled WGS sequence"/>
</dbReference>
<keyword evidence="1" id="KW-1133">Transmembrane helix</keyword>